<gene>
    <name evidence="2" type="ORF">Sradi_0743800</name>
</gene>
<proteinExistence type="predicted"/>
<dbReference type="InterPro" id="IPR039537">
    <property type="entry name" value="Retrotran_Ty1/copia-like"/>
</dbReference>
<sequence>MDCATYVINRMTLSPINMRTPYAMIFGEKPNMKYSKIFGSICYVHVQESRRSKLDLKARKCIFIGCNETKNGWKYMDLETHKFTVSQDVVFDEISSFYDLKVADKDKISLPMSPPDISHSLVMPYEERGSINSDEEREEQ</sequence>
<dbReference type="PANTHER" id="PTHR42648:SF31">
    <property type="entry name" value="RNA-DIRECTED DNA POLYMERASE"/>
    <property type="match status" value="1"/>
</dbReference>
<reference evidence="2" key="1">
    <citation type="submission" date="2020-06" db="EMBL/GenBank/DDBJ databases">
        <authorList>
            <person name="Li T."/>
            <person name="Hu X."/>
            <person name="Zhang T."/>
            <person name="Song X."/>
            <person name="Zhang H."/>
            <person name="Dai N."/>
            <person name="Sheng W."/>
            <person name="Hou X."/>
            <person name="Wei L."/>
        </authorList>
    </citation>
    <scope>NUCLEOTIDE SEQUENCE</scope>
    <source>
        <strain evidence="2">G02</strain>
        <tissue evidence="2">Leaf</tissue>
    </source>
</reference>
<name>A0AAW2VPK6_SESRA</name>
<accession>A0AAW2VPK6</accession>
<comment type="caution">
    <text evidence="2">The sequence shown here is derived from an EMBL/GenBank/DDBJ whole genome shotgun (WGS) entry which is preliminary data.</text>
</comment>
<dbReference type="PANTHER" id="PTHR42648">
    <property type="entry name" value="TRANSPOSASE, PUTATIVE-RELATED"/>
    <property type="match status" value="1"/>
</dbReference>
<feature type="domain" description="Retroviral polymerase SH3-like" evidence="1">
    <location>
        <begin position="40"/>
        <end position="99"/>
    </location>
</feature>
<dbReference type="Pfam" id="PF25597">
    <property type="entry name" value="SH3_retrovirus"/>
    <property type="match status" value="1"/>
</dbReference>
<reference evidence="2" key="2">
    <citation type="journal article" date="2024" name="Plant">
        <title>Genomic evolution and insights into agronomic trait innovations of Sesamum species.</title>
        <authorList>
            <person name="Miao H."/>
            <person name="Wang L."/>
            <person name="Qu L."/>
            <person name="Liu H."/>
            <person name="Sun Y."/>
            <person name="Le M."/>
            <person name="Wang Q."/>
            <person name="Wei S."/>
            <person name="Zheng Y."/>
            <person name="Lin W."/>
            <person name="Duan Y."/>
            <person name="Cao H."/>
            <person name="Xiong S."/>
            <person name="Wang X."/>
            <person name="Wei L."/>
            <person name="Li C."/>
            <person name="Ma Q."/>
            <person name="Ju M."/>
            <person name="Zhao R."/>
            <person name="Li G."/>
            <person name="Mu C."/>
            <person name="Tian Q."/>
            <person name="Mei H."/>
            <person name="Zhang T."/>
            <person name="Gao T."/>
            <person name="Zhang H."/>
        </authorList>
    </citation>
    <scope>NUCLEOTIDE SEQUENCE</scope>
    <source>
        <strain evidence="2">G02</strain>
    </source>
</reference>
<evidence type="ECO:0000313" key="2">
    <source>
        <dbReference type="EMBL" id="KAL0431178.1"/>
    </source>
</evidence>
<dbReference type="InterPro" id="IPR057670">
    <property type="entry name" value="SH3_retrovirus"/>
</dbReference>
<protein>
    <recommendedName>
        <fullName evidence="1">Retroviral polymerase SH3-like domain-containing protein</fullName>
    </recommendedName>
</protein>
<dbReference type="EMBL" id="JACGWJ010000003">
    <property type="protein sequence ID" value="KAL0431178.1"/>
    <property type="molecule type" value="Genomic_DNA"/>
</dbReference>
<organism evidence="2">
    <name type="scientific">Sesamum radiatum</name>
    <name type="common">Black benniseed</name>
    <dbReference type="NCBI Taxonomy" id="300843"/>
    <lineage>
        <taxon>Eukaryota</taxon>
        <taxon>Viridiplantae</taxon>
        <taxon>Streptophyta</taxon>
        <taxon>Embryophyta</taxon>
        <taxon>Tracheophyta</taxon>
        <taxon>Spermatophyta</taxon>
        <taxon>Magnoliopsida</taxon>
        <taxon>eudicotyledons</taxon>
        <taxon>Gunneridae</taxon>
        <taxon>Pentapetalae</taxon>
        <taxon>asterids</taxon>
        <taxon>lamiids</taxon>
        <taxon>Lamiales</taxon>
        <taxon>Pedaliaceae</taxon>
        <taxon>Sesamum</taxon>
    </lineage>
</organism>
<evidence type="ECO:0000259" key="1">
    <source>
        <dbReference type="Pfam" id="PF25597"/>
    </source>
</evidence>
<dbReference type="AlphaFoldDB" id="A0AAW2VPK6"/>